<dbReference type="Proteomes" id="UP000092544">
    <property type="component" value="Unassembled WGS sequence"/>
</dbReference>
<dbReference type="SUPFAM" id="SSF53850">
    <property type="entry name" value="Periplasmic binding protein-like II"/>
    <property type="match status" value="1"/>
</dbReference>
<evidence type="ECO:0000256" key="1">
    <source>
        <dbReference type="ARBA" id="ARBA00010333"/>
    </source>
</evidence>
<dbReference type="RefSeq" id="WP_067014769.1">
    <property type="nucleotide sequence ID" value="NZ_FLOB01000003.1"/>
</dbReference>
<dbReference type="Gene3D" id="3.40.190.10">
    <property type="entry name" value="Periplasmic binding protein-like II"/>
    <property type="match status" value="2"/>
</dbReference>
<evidence type="ECO:0000313" key="5">
    <source>
        <dbReference type="EMBL" id="SBS29898.1"/>
    </source>
</evidence>
<evidence type="ECO:0000259" key="4">
    <source>
        <dbReference type="SMART" id="SM00062"/>
    </source>
</evidence>
<dbReference type="PANTHER" id="PTHR35936:SF19">
    <property type="entry name" value="AMINO-ACID-BINDING PROTEIN YXEM-RELATED"/>
    <property type="match status" value="1"/>
</dbReference>
<organism evidence="5 6">
    <name type="scientific">Marinomonas spartinae</name>
    <dbReference type="NCBI Taxonomy" id="1792290"/>
    <lineage>
        <taxon>Bacteria</taxon>
        <taxon>Pseudomonadati</taxon>
        <taxon>Pseudomonadota</taxon>
        <taxon>Gammaproteobacteria</taxon>
        <taxon>Oceanospirillales</taxon>
        <taxon>Oceanospirillaceae</taxon>
        <taxon>Marinomonas</taxon>
    </lineage>
</organism>
<dbReference type="OrthoDB" id="7708309at2"/>
<evidence type="ECO:0000256" key="3">
    <source>
        <dbReference type="SAM" id="SignalP"/>
    </source>
</evidence>
<comment type="similarity">
    <text evidence="1">Belongs to the bacterial solute-binding protein 3 family.</text>
</comment>
<evidence type="ECO:0000256" key="2">
    <source>
        <dbReference type="ARBA" id="ARBA00022729"/>
    </source>
</evidence>
<gene>
    <name evidence="5" type="primary">pheC_1</name>
    <name evidence="5" type="ORF">MSP8886_01632</name>
</gene>
<sequence>MLKNNNKDRLKLVSFAMFALVALNTQQVQARTWQEIQQSGVLKVGLTEDYAPMSFRTQSGKLVGFAVDMTSALAKSLHLKVQYVKTTWPSLSQDLADDKFDLAAGGVTRTKKRAEQFLLSDSVAKNGKIILSNCHNKKPLSILTDIDKPSVKVIVNPGGTNQAYVNKHIKHADIILTKNNFANLQGIRDRSADAMITDLIEGHYYQVHEKGVFCVSSKKVLAGTSSVKVYMMKKDNNHLLKKVNNWLHGSEASTLAQRWGIAQ</sequence>
<feature type="domain" description="Solute-binding protein family 3/N-terminal" evidence="4">
    <location>
        <begin position="41"/>
        <end position="262"/>
    </location>
</feature>
<keyword evidence="2 3" id="KW-0732">Signal</keyword>
<keyword evidence="6" id="KW-1185">Reference proteome</keyword>
<name>A0A1A8TCD6_9GAMM</name>
<dbReference type="Pfam" id="PF00497">
    <property type="entry name" value="SBP_bac_3"/>
    <property type="match status" value="1"/>
</dbReference>
<dbReference type="EMBL" id="FLOB01000003">
    <property type="protein sequence ID" value="SBS29898.1"/>
    <property type="molecule type" value="Genomic_DNA"/>
</dbReference>
<reference evidence="5 6" key="1">
    <citation type="submission" date="2016-06" db="EMBL/GenBank/DDBJ databases">
        <authorList>
            <person name="Kjaerup R.B."/>
            <person name="Dalgaard T.S."/>
            <person name="Juul-Madsen H.R."/>
        </authorList>
    </citation>
    <scope>NUCLEOTIDE SEQUENCE [LARGE SCALE GENOMIC DNA]</scope>
    <source>
        <strain evidence="5 6">CECT 8886</strain>
    </source>
</reference>
<dbReference type="PANTHER" id="PTHR35936">
    <property type="entry name" value="MEMBRANE-BOUND LYTIC MUREIN TRANSGLYCOSYLASE F"/>
    <property type="match status" value="1"/>
</dbReference>
<protein>
    <submittedName>
        <fullName evidence="5">Cyclohexadienyl dehydratase</fullName>
    </submittedName>
</protein>
<dbReference type="InterPro" id="IPR001638">
    <property type="entry name" value="Solute-binding_3/MltF_N"/>
</dbReference>
<feature type="signal peptide" evidence="3">
    <location>
        <begin position="1"/>
        <end position="30"/>
    </location>
</feature>
<proteinExistence type="inferred from homology"/>
<dbReference type="AlphaFoldDB" id="A0A1A8TCD6"/>
<dbReference type="STRING" id="1792290.MSP8886_01632"/>
<evidence type="ECO:0000313" key="6">
    <source>
        <dbReference type="Proteomes" id="UP000092544"/>
    </source>
</evidence>
<dbReference type="SMART" id="SM00062">
    <property type="entry name" value="PBPb"/>
    <property type="match status" value="1"/>
</dbReference>
<feature type="chain" id="PRO_5008378951" evidence="3">
    <location>
        <begin position="31"/>
        <end position="263"/>
    </location>
</feature>
<accession>A0A1A8TCD6</accession>